<feature type="transmembrane region" description="Helical" evidence="1">
    <location>
        <begin position="295"/>
        <end position="314"/>
    </location>
</feature>
<feature type="transmembrane region" description="Helical" evidence="1">
    <location>
        <begin position="255"/>
        <end position="274"/>
    </location>
</feature>
<feature type="transmembrane region" description="Helical" evidence="1">
    <location>
        <begin position="206"/>
        <end position="223"/>
    </location>
</feature>
<proteinExistence type="predicted"/>
<comment type="caution">
    <text evidence="2">The sequence shown here is derived from an EMBL/GenBank/DDBJ whole genome shotgun (WGS) entry which is preliminary data.</text>
</comment>
<feature type="transmembrane region" description="Helical" evidence="1">
    <location>
        <begin position="230"/>
        <end position="249"/>
    </location>
</feature>
<feature type="transmembrane region" description="Helical" evidence="1">
    <location>
        <begin position="70"/>
        <end position="95"/>
    </location>
</feature>
<organism evidence="2 3">
    <name type="scientific">Blautia faecicola</name>
    <dbReference type="NCBI Taxonomy" id="2509240"/>
    <lineage>
        <taxon>Bacteria</taxon>
        <taxon>Bacillati</taxon>
        <taxon>Bacillota</taxon>
        <taxon>Clostridia</taxon>
        <taxon>Lachnospirales</taxon>
        <taxon>Lachnospiraceae</taxon>
        <taxon>Blautia</taxon>
    </lineage>
</organism>
<reference evidence="2 3" key="1">
    <citation type="submission" date="2019-01" db="EMBL/GenBank/DDBJ databases">
        <title>Blautia sp. nov. KGMB01111 isolated human feces.</title>
        <authorList>
            <person name="Park J.-E."/>
            <person name="Kim J.-S."/>
            <person name="Park S.-H."/>
        </authorList>
    </citation>
    <scope>NUCLEOTIDE SEQUENCE [LARGE SCALE GENOMIC DNA]</scope>
    <source>
        <strain evidence="2 3">KGMB01111</strain>
    </source>
</reference>
<keyword evidence="3" id="KW-1185">Reference proteome</keyword>
<dbReference type="Proteomes" id="UP000290106">
    <property type="component" value="Unassembled WGS sequence"/>
</dbReference>
<evidence type="ECO:0000256" key="1">
    <source>
        <dbReference type="SAM" id="Phobius"/>
    </source>
</evidence>
<feature type="transmembrane region" description="Helical" evidence="1">
    <location>
        <begin position="146"/>
        <end position="165"/>
    </location>
</feature>
<keyword evidence="1" id="KW-0812">Transmembrane</keyword>
<dbReference type="EMBL" id="SDKC01000001">
    <property type="protein sequence ID" value="RXS74948.1"/>
    <property type="molecule type" value="Genomic_DNA"/>
</dbReference>
<keyword evidence="1" id="KW-0472">Membrane</keyword>
<keyword evidence="1" id="KW-1133">Transmembrane helix</keyword>
<dbReference type="AlphaFoldDB" id="A0A4Q1RH71"/>
<dbReference type="RefSeq" id="WP_129257478.1">
    <property type="nucleotide sequence ID" value="NZ_SDKC01000001.1"/>
</dbReference>
<gene>
    <name evidence="2" type="ORF">ETP43_06750</name>
</gene>
<evidence type="ECO:0000313" key="2">
    <source>
        <dbReference type="EMBL" id="RXS74948.1"/>
    </source>
</evidence>
<name>A0A4Q1RH71_9FIRM</name>
<accession>A0A4Q1RH71</accession>
<sequence>MRSGILCTLLFFVFVYLLRFPEDAFQASASGVTLWFFHVLPSLLPFMILSDFFIHTGLASVLLQKTKGIFRFLFGLSMYGSYAFLLGLFCGYPMGSKLTADLFAEGKITKSEAQYLLTICNNPGPMFVSSYLLVDTLHLSHAAGHTFLILYLSLFLTSLIFRLLLKPDCRDLTTAPVSPSSESFRKSVSHMIDASIMHAFETITKLGGYIILFSILASLVVRCSSPVPVLSVFLTGFTEMTTGIALVGASSLKLSWRYLLSLTFASFGGLSCIAQTRGMLVGTPLSIRTYIAGKTVHAVCTLFVGWLLLFVQIFH</sequence>
<dbReference type="OrthoDB" id="1645614at2"/>
<evidence type="ECO:0000313" key="3">
    <source>
        <dbReference type="Proteomes" id="UP000290106"/>
    </source>
</evidence>
<protein>
    <submittedName>
        <fullName evidence="2">Sporulation protein</fullName>
    </submittedName>
</protein>
<feature type="transmembrane region" description="Helical" evidence="1">
    <location>
        <begin position="43"/>
        <end position="63"/>
    </location>
</feature>